<evidence type="ECO:0000256" key="4">
    <source>
        <dbReference type="ARBA" id="ARBA00035178"/>
    </source>
</evidence>
<gene>
    <name evidence="5" type="primary">rpmF</name>
    <name evidence="7" type="ORF">COY66_03585</name>
</gene>
<dbReference type="Pfam" id="PF01783">
    <property type="entry name" value="Ribosomal_L32p"/>
    <property type="match status" value="1"/>
</dbReference>
<reference evidence="7 8" key="1">
    <citation type="submission" date="2017-09" db="EMBL/GenBank/DDBJ databases">
        <title>Depth-based differentiation of microbial function through sediment-hosted aquifers and enrichment of novel symbionts in the deep terrestrial subsurface.</title>
        <authorList>
            <person name="Probst A.J."/>
            <person name="Ladd B."/>
            <person name="Jarett J.K."/>
            <person name="Geller-Mcgrath D.E."/>
            <person name="Sieber C.M."/>
            <person name="Emerson J.B."/>
            <person name="Anantharaman K."/>
            <person name="Thomas B.C."/>
            <person name="Malmstrom R."/>
            <person name="Stieglmeier M."/>
            <person name="Klingl A."/>
            <person name="Woyke T."/>
            <person name="Ryan C.M."/>
            <person name="Banfield J.F."/>
        </authorList>
    </citation>
    <scope>NUCLEOTIDE SEQUENCE [LARGE SCALE GENOMIC DNA]</scope>
    <source>
        <strain evidence="7">CG_4_10_14_0_8_um_filter_42_10</strain>
    </source>
</reference>
<evidence type="ECO:0000256" key="3">
    <source>
        <dbReference type="ARBA" id="ARBA00023274"/>
    </source>
</evidence>
<dbReference type="GO" id="GO:0006412">
    <property type="term" value="P:translation"/>
    <property type="evidence" value="ECO:0007669"/>
    <property type="project" value="UniProtKB-UniRule"/>
</dbReference>
<evidence type="ECO:0000256" key="1">
    <source>
        <dbReference type="ARBA" id="ARBA00008560"/>
    </source>
</evidence>
<dbReference type="GO" id="GO:0015934">
    <property type="term" value="C:large ribosomal subunit"/>
    <property type="evidence" value="ECO:0007669"/>
    <property type="project" value="InterPro"/>
</dbReference>
<dbReference type="Proteomes" id="UP000230779">
    <property type="component" value="Unassembled WGS sequence"/>
</dbReference>
<name>A0A2M7RIW5_9BACT</name>
<dbReference type="SUPFAM" id="SSF57829">
    <property type="entry name" value="Zn-binding ribosomal proteins"/>
    <property type="match status" value="1"/>
</dbReference>
<evidence type="ECO:0000256" key="6">
    <source>
        <dbReference type="SAM" id="MobiDB-lite"/>
    </source>
</evidence>
<feature type="compositionally biased region" description="Basic and acidic residues" evidence="6">
    <location>
        <begin position="68"/>
        <end position="79"/>
    </location>
</feature>
<accession>A0A2M7RIW5</accession>
<evidence type="ECO:0000313" key="8">
    <source>
        <dbReference type="Proteomes" id="UP000230779"/>
    </source>
</evidence>
<proteinExistence type="inferred from homology"/>
<dbReference type="NCBIfam" id="TIGR01031">
    <property type="entry name" value="rpmF_bact"/>
    <property type="match status" value="1"/>
</dbReference>
<dbReference type="GO" id="GO:0003735">
    <property type="term" value="F:structural constituent of ribosome"/>
    <property type="evidence" value="ECO:0007669"/>
    <property type="project" value="InterPro"/>
</dbReference>
<dbReference type="InterPro" id="IPR002677">
    <property type="entry name" value="Ribosomal_bL32"/>
</dbReference>
<organism evidence="7 8">
    <name type="scientific">Candidatus Kerfeldbacteria bacterium CG_4_10_14_0_8_um_filter_42_10</name>
    <dbReference type="NCBI Taxonomy" id="2014248"/>
    <lineage>
        <taxon>Bacteria</taxon>
        <taxon>Candidatus Kerfeldiibacteriota</taxon>
    </lineage>
</organism>
<dbReference type="EMBL" id="PFMD01000039">
    <property type="protein sequence ID" value="PIY96654.1"/>
    <property type="molecule type" value="Genomic_DNA"/>
</dbReference>
<evidence type="ECO:0000256" key="5">
    <source>
        <dbReference type="HAMAP-Rule" id="MF_00340"/>
    </source>
</evidence>
<protein>
    <recommendedName>
        <fullName evidence="4 5">Large ribosomal subunit protein bL32</fullName>
    </recommendedName>
</protein>
<dbReference type="HAMAP" id="MF_00340">
    <property type="entry name" value="Ribosomal_bL32"/>
    <property type="match status" value="1"/>
</dbReference>
<keyword evidence="2 5" id="KW-0689">Ribosomal protein</keyword>
<comment type="similarity">
    <text evidence="1 5">Belongs to the bacterial ribosomal protein bL32 family.</text>
</comment>
<dbReference type="AlphaFoldDB" id="A0A2M7RIW5"/>
<comment type="caution">
    <text evidence="7">The sequence shown here is derived from an EMBL/GenBank/DDBJ whole genome shotgun (WGS) entry which is preliminary data.</text>
</comment>
<feature type="region of interest" description="Disordered" evidence="6">
    <location>
        <begin position="59"/>
        <end position="87"/>
    </location>
</feature>
<keyword evidence="3 5" id="KW-0687">Ribonucleoprotein</keyword>
<dbReference type="InterPro" id="IPR044957">
    <property type="entry name" value="Ribosomal_bL32_bact"/>
</dbReference>
<dbReference type="PANTHER" id="PTHR35534">
    <property type="entry name" value="50S RIBOSOMAL PROTEIN L32"/>
    <property type="match status" value="1"/>
</dbReference>
<sequence>MGLPSKKLTKSSKRRRASHFALRKIVITRCAKCKKPVLPHHVCQFCGTYNGRAVIKIKSKLDKKKKKEAKEKTKKEEKKSKKKETKK</sequence>
<evidence type="ECO:0000256" key="2">
    <source>
        <dbReference type="ARBA" id="ARBA00022980"/>
    </source>
</evidence>
<dbReference type="PANTHER" id="PTHR35534:SF1">
    <property type="entry name" value="LARGE RIBOSOMAL SUBUNIT PROTEIN BL32"/>
    <property type="match status" value="1"/>
</dbReference>
<dbReference type="InterPro" id="IPR011332">
    <property type="entry name" value="Ribosomal_zn-bd"/>
</dbReference>
<evidence type="ECO:0000313" key="7">
    <source>
        <dbReference type="EMBL" id="PIY96654.1"/>
    </source>
</evidence>